<gene>
    <name evidence="8" type="ORF">JTBM06_V1_270001</name>
</gene>
<proteinExistence type="predicted"/>
<feature type="transmembrane region" description="Helical" evidence="6">
    <location>
        <begin position="134"/>
        <end position="156"/>
    </location>
</feature>
<feature type="transmembrane region" description="Helical" evidence="6">
    <location>
        <begin position="49"/>
        <end position="68"/>
    </location>
</feature>
<evidence type="ECO:0000313" key="8">
    <source>
        <dbReference type="EMBL" id="VUX56072.1"/>
    </source>
</evidence>
<keyword evidence="3 6" id="KW-0812">Transmembrane</keyword>
<evidence type="ECO:0000256" key="4">
    <source>
        <dbReference type="ARBA" id="ARBA00022989"/>
    </source>
</evidence>
<keyword evidence="5 6" id="KW-0472">Membrane</keyword>
<reference evidence="8" key="1">
    <citation type="submission" date="2019-07" db="EMBL/GenBank/DDBJ databases">
        <authorList>
            <person name="Weber M."/>
            <person name="Kostadinov I."/>
            <person name="Kostadinov D I."/>
        </authorList>
    </citation>
    <scope>NUCLEOTIDE SEQUENCE</scope>
    <source>
        <strain evidence="8">Gfbio:sag-sample-m06:053724c1-46a9-4a36-b237-ea2bf867836b</strain>
    </source>
</reference>
<dbReference type="PANTHER" id="PTHR30485:SF1">
    <property type="entry name" value="CYTOCHROME YDHU-RELATED"/>
    <property type="match status" value="1"/>
</dbReference>
<dbReference type="InterPro" id="IPR051542">
    <property type="entry name" value="Hydrogenase_cytochrome"/>
</dbReference>
<dbReference type="GO" id="GO:0022904">
    <property type="term" value="P:respiratory electron transport chain"/>
    <property type="evidence" value="ECO:0007669"/>
    <property type="project" value="InterPro"/>
</dbReference>
<evidence type="ECO:0000256" key="2">
    <source>
        <dbReference type="ARBA" id="ARBA00022475"/>
    </source>
</evidence>
<evidence type="ECO:0000259" key="7">
    <source>
        <dbReference type="Pfam" id="PF01292"/>
    </source>
</evidence>
<dbReference type="SUPFAM" id="SSF81342">
    <property type="entry name" value="Transmembrane di-heme cytochromes"/>
    <property type="match status" value="1"/>
</dbReference>
<sequence length="278" mass="30903">MVYSRVSANRFLVLLSTWSAKPALGVHYRVSLTSARPDGHRRWVRNCHWIVVLSFFTLGITGVVILMAHPRLYWGEVGNDLMPALLEFPISNNHRPGDYEQAVSFSNLDNAPISANRTYLIFNQNSWGRSLHFLAAWFLVIAGLVYALAGIVSGHLSRDLLPSARELAPRAIWNDLKGHLRLRFGSAGVGPPYGILQRCAYASVAFIALPLMFVTGLTMSPAVTAAYPILLDLFGGYQSARTIHFFCFSALLLFLIVHVAMVVLTGFRRQMRAMILGN</sequence>
<dbReference type="GO" id="GO:0005886">
    <property type="term" value="C:plasma membrane"/>
    <property type="evidence" value="ECO:0007669"/>
    <property type="project" value="UniProtKB-SubCell"/>
</dbReference>
<dbReference type="EMBL" id="LR633967">
    <property type="protein sequence ID" value="VUX56072.1"/>
    <property type="molecule type" value="Genomic_DNA"/>
</dbReference>
<organism evidence="8">
    <name type="scientific">uncultured Woeseiaceae bacterium</name>
    <dbReference type="NCBI Taxonomy" id="1983305"/>
    <lineage>
        <taxon>Bacteria</taxon>
        <taxon>Pseudomonadati</taxon>
        <taxon>Pseudomonadota</taxon>
        <taxon>Gammaproteobacteria</taxon>
        <taxon>Woeseiales</taxon>
        <taxon>Woeseiaceae</taxon>
        <taxon>environmental samples</taxon>
    </lineage>
</organism>
<feature type="transmembrane region" description="Helical" evidence="6">
    <location>
        <begin position="243"/>
        <end position="267"/>
    </location>
</feature>
<dbReference type="Gene3D" id="1.20.950.20">
    <property type="entry name" value="Transmembrane di-heme cytochromes, Chain C"/>
    <property type="match status" value="1"/>
</dbReference>
<evidence type="ECO:0000256" key="5">
    <source>
        <dbReference type="ARBA" id="ARBA00023136"/>
    </source>
</evidence>
<keyword evidence="4 6" id="KW-1133">Transmembrane helix</keyword>
<feature type="domain" description="Cytochrome b561 bacterial/Ni-hydrogenase" evidence="7">
    <location>
        <begin position="40"/>
        <end position="276"/>
    </location>
</feature>
<evidence type="ECO:0000256" key="1">
    <source>
        <dbReference type="ARBA" id="ARBA00004651"/>
    </source>
</evidence>
<name>A0A7D9D288_9GAMM</name>
<keyword evidence="2" id="KW-1003">Cell membrane</keyword>
<dbReference type="GO" id="GO:0009055">
    <property type="term" value="F:electron transfer activity"/>
    <property type="evidence" value="ECO:0007669"/>
    <property type="project" value="InterPro"/>
</dbReference>
<dbReference type="AlphaFoldDB" id="A0A7D9D288"/>
<accession>A0A7D9D288</accession>
<feature type="transmembrane region" description="Helical" evidence="6">
    <location>
        <begin position="200"/>
        <end position="223"/>
    </location>
</feature>
<dbReference type="InterPro" id="IPR016174">
    <property type="entry name" value="Di-haem_cyt_TM"/>
</dbReference>
<evidence type="ECO:0000256" key="3">
    <source>
        <dbReference type="ARBA" id="ARBA00022692"/>
    </source>
</evidence>
<protein>
    <submittedName>
        <fullName evidence="8">Putative HupC/HyaC/HydC family protein</fullName>
    </submittedName>
</protein>
<dbReference type="Pfam" id="PF01292">
    <property type="entry name" value="Ni_hydr_CYTB"/>
    <property type="match status" value="1"/>
</dbReference>
<dbReference type="PANTHER" id="PTHR30485">
    <property type="entry name" value="NI/FE-HYDROGENASE 1 B-TYPE CYTOCHROME SUBUNIT"/>
    <property type="match status" value="1"/>
</dbReference>
<dbReference type="GO" id="GO:0020037">
    <property type="term" value="F:heme binding"/>
    <property type="evidence" value="ECO:0007669"/>
    <property type="project" value="TreeGrafter"/>
</dbReference>
<dbReference type="InterPro" id="IPR011577">
    <property type="entry name" value="Cyt_b561_bac/Ni-Hgenase"/>
</dbReference>
<comment type="subcellular location">
    <subcellularLocation>
        <location evidence="1">Cell membrane</location>
        <topology evidence="1">Multi-pass membrane protein</topology>
    </subcellularLocation>
</comment>
<evidence type="ECO:0000256" key="6">
    <source>
        <dbReference type="SAM" id="Phobius"/>
    </source>
</evidence>